<evidence type="ECO:0000313" key="4">
    <source>
        <dbReference type="Proteomes" id="UP000250266"/>
    </source>
</evidence>
<accession>A0A8E2E576</accession>
<dbReference type="OrthoDB" id="3001700at2759"/>
<protein>
    <submittedName>
        <fullName evidence="3">Uncharacterized protein</fullName>
    </submittedName>
</protein>
<proteinExistence type="predicted"/>
<reference evidence="3 4" key="1">
    <citation type="journal article" date="2016" name="Nat. Commun.">
        <title>Ectomycorrhizal ecology is imprinted in the genome of the dominant symbiotic fungus Cenococcum geophilum.</title>
        <authorList>
            <consortium name="DOE Joint Genome Institute"/>
            <person name="Peter M."/>
            <person name="Kohler A."/>
            <person name="Ohm R.A."/>
            <person name="Kuo A."/>
            <person name="Krutzmann J."/>
            <person name="Morin E."/>
            <person name="Arend M."/>
            <person name="Barry K.W."/>
            <person name="Binder M."/>
            <person name="Choi C."/>
            <person name="Clum A."/>
            <person name="Copeland A."/>
            <person name="Grisel N."/>
            <person name="Haridas S."/>
            <person name="Kipfer T."/>
            <person name="LaButti K."/>
            <person name="Lindquist E."/>
            <person name="Lipzen A."/>
            <person name="Maire R."/>
            <person name="Meier B."/>
            <person name="Mihaltcheva S."/>
            <person name="Molinier V."/>
            <person name="Murat C."/>
            <person name="Poggeler S."/>
            <person name="Quandt C.A."/>
            <person name="Sperisen C."/>
            <person name="Tritt A."/>
            <person name="Tisserant E."/>
            <person name="Crous P.W."/>
            <person name="Henrissat B."/>
            <person name="Nehls U."/>
            <person name="Egli S."/>
            <person name="Spatafora J.W."/>
            <person name="Grigoriev I.V."/>
            <person name="Martin F.M."/>
        </authorList>
    </citation>
    <scope>NUCLEOTIDE SEQUENCE [LARGE SCALE GENOMIC DNA]</scope>
    <source>
        <strain evidence="3 4">CBS 459.81</strain>
    </source>
</reference>
<evidence type="ECO:0000313" key="3">
    <source>
        <dbReference type="EMBL" id="OCK77513.1"/>
    </source>
</evidence>
<feature type="transmembrane region" description="Helical" evidence="2">
    <location>
        <begin position="6"/>
        <end position="27"/>
    </location>
</feature>
<keyword evidence="4" id="KW-1185">Reference proteome</keyword>
<sequence>MPTAATIFTTFASITALISVAIYVFGIPPKLKRAMEKKALETMGENKASYLVKDQISRIPASDQKVIKHRKKCLGNALGEGLNNPLGEKTGDLGDHLTKDFTGR</sequence>
<feature type="compositionally biased region" description="Basic and acidic residues" evidence="1">
    <location>
        <begin position="89"/>
        <end position="104"/>
    </location>
</feature>
<dbReference type="Proteomes" id="UP000250266">
    <property type="component" value="Unassembled WGS sequence"/>
</dbReference>
<feature type="region of interest" description="Disordered" evidence="1">
    <location>
        <begin position="85"/>
        <end position="104"/>
    </location>
</feature>
<evidence type="ECO:0000256" key="1">
    <source>
        <dbReference type="SAM" id="MobiDB-lite"/>
    </source>
</evidence>
<keyword evidence="2" id="KW-0812">Transmembrane</keyword>
<dbReference type="AlphaFoldDB" id="A0A8E2E576"/>
<dbReference type="EMBL" id="KV745121">
    <property type="protein sequence ID" value="OCK77513.1"/>
    <property type="molecule type" value="Genomic_DNA"/>
</dbReference>
<name>A0A8E2E576_9PEZI</name>
<organism evidence="3 4">
    <name type="scientific">Lepidopterella palustris CBS 459.81</name>
    <dbReference type="NCBI Taxonomy" id="1314670"/>
    <lineage>
        <taxon>Eukaryota</taxon>
        <taxon>Fungi</taxon>
        <taxon>Dikarya</taxon>
        <taxon>Ascomycota</taxon>
        <taxon>Pezizomycotina</taxon>
        <taxon>Dothideomycetes</taxon>
        <taxon>Pleosporomycetidae</taxon>
        <taxon>Mytilinidiales</taxon>
        <taxon>Argynnaceae</taxon>
        <taxon>Lepidopterella</taxon>
    </lineage>
</organism>
<keyword evidence="2" id="KW-0472">Membrane</keyword>
<keyword evidence="2" id="KW-1133">Transmembrane helix</keyword>
<gene>
    <name evidence="3" type="ORF">K432DRAFT_384631</name>
</gene>
<evidence type="ECO:0000256" key="2">
    <source>
        <dbReference type="SAM" id="Phobius"/>
    </source>
</evidence>